<gene>
    <name evidence="6" type="ORF">H7F16_04050</name>
</gene>
<feature type="domain" description="5'-Nucleotidase C-terminal" evidence="5">
    <location>
        <begin position="375"/>
        <end position="503"/>
    </location>
</feature>
<proteinExistence type="inferred from homology"/>
<dbReference type="GO" id="GO:0030288">
    <property type="term" value="C:outer membrane-bounded periplasmic space"/>
    <property type="evidence" value="ECO:0007669"/>
    <property type="project" value="TreeGrafter"/>
</dbReference>
<name>A0A842I567_9RHOB</name>
<evidence type="ECO:0000256" key="1">
    <source>
        <dbReference type="ARBA" id="ARBA00006654"/>
    </source>
</evidence>
<evidence type="ECO:0000259" key="5">
    <source>
        <dbReference type="Pfam" id="PF02872"/>
    </source>
</evidence>
<evidence type="ECO:0000256" key="2">
    <source>
        <dbReference type="ARBA" id="ARBA00022729"/>
    </source>
</evidence>
<dbReference type="InterPro" id="IPR029052">
    <property type="entry name" value="Metallo-depent_PP-like"/>
</dbReference>
<dbReference type="InterPro" id="IPR036907">
    <property type="entry name" value="5'-Nucleotdase_C_sf"/>
</dbReference>
<comment type="similarity">
    <text evidence="1 3">Belongs to the 5'-nucleotidase family.</text>
</comment>
<dbReference type="GO" id="GO:0000166">
    <property type="term" value="F:nucleotide binding"/>
    <property type="evidence" value="ECO:0007669"/>
    <property type="project" value="UniProtKB-KW"/>
</dbReference>
<dbReference type="Proteomes" id="UP000555411">
    <property type="component" value="Unassembled WGS sequence"/>
</dbReference>
<protein>
    <submittedName>
        <fullName evidence="6">Bifunctional 2',3'-cyclic-nucleotide 2'-phosphodiesterase/3'-nucleotidase</fullName>
    </submittedName>
</protein>
<dbReference type="SUPFAM" id="SSF56300">
    <property type="entry name" value="Metallo-dependent phosphatases"/>
    <property type="match status" value="1"/>
</dbReference>
<keyword evidence="7" id="KW-1185">Reference proteome</keyword>
<keyword evidence="3" id="KW-0378">Hydrolase</keyword>
<dbReference type="SUPFAM" id="SSF55816">
    <property type="entry name" value="5'-nucleotidase (syn. UDP-sugar hydrolase), C-terminal domain"/>
    <property type="match status" value="1"/>
</dbReference>
<dbReference type="EMBL" id="JACLQD010000001">
    <property type="protein sequence ID" value="MBC2834665.1"/>
    <property type="molecule type" value="Genomic_DNA"/>
</dbReference>
<dbReference type="PROSITE" id="PS00785">
    <property type="entry name" value="5_NUCLEOTIDASE_1"/>
    <property type="match status" value="1"/>
</dbReference>
<dbReference type="InterPro" id="IPR006146">
    <property type="entry name" value="5'-Nucleotdase_CS"/>
</dbReference>
<evidence type="ECO:0000259" key="4">
    <source>
        <dbReference type="Pfam" id="PF00149"/>
    </source>
</evidence>
<keyword evidence="2" id="KW-0732">Signal</keyword>
<evidence type="ECO:0000313" key="6">
    <source>
        <dbReference type="EMBL" id="MBC2834665.1"/>
    </source>
</evidence>
<evidence type="ECO:0000313" key="7">
    <source>
        <dbReference type="Proteomes" id="UP000555411"/>
    </source>
</evidence>
<organism evidence="6 7">
    <name type="scientific">Paragemmobacter straminiformis</name>
    <dbReference type="NCBI Taxonomy" id="2045119"/>
    <lineage>
        <taxon>Bacteria</taxon>
        <taxon>Pseudomonadati</taxon>
        <taxon>Pseudomonadota</taxon>
        <taxon>Alphaproteobacteria</taxon>
        <taxon>Rhodobacterales</taxon>
        <taxon>Paracoccaceae</taxon>
        <taxon>Paragemmobacter</taxon>
    </lineage>
</organism>
<dbReference type="InterPro" id="IPR008334">
    <property type="entry name" value="5'-Nucleotdase_C"/>
</dbReference>
<dbReference type="GO" id="GO:0009166">
    <property type="term" value="P:nucleotide catabolic process"/>
    <property type="evidence" value="ECO:0007669"/>
    <property type="project" value="InterPro"/>
</dbReference>
<dbReference type="Pfam" id="PF00149">
    <property type="entry name" value="Metallophos"/>
    <property type="match status" value="1"/>
</dbReference>
<dbReference type="Gene3D" id="3.60.21.10">
    <property type="match status" value="1"/>
</dbReference>
<dbReference type="AlphaFoldDB" id="A0A842I567"/>
<reference evidence="6 7" key="1">
    <citation type="journal article" date="2017" name="Int. J. Syst. Evol. Microbiol.">
        <title>Gemmobacter straminiformis sp. nov., isolated from an artificial fountain.</title>
        <authorList>
            <person name="Kang J.Y."/>
            <person name="Kim M.J."/>
            <person name="Chun J."/>
            <person name="Son K.P."/>
            <person name="Jahng K.Y."/>
        </authorList>
    </citation>
    <scope>NUCLEOTIDE SEQUENCE [LARGE SCALE GENOMIC DNA]</scope>
    <source>
        <strain evidence="6 7">CAM-8</strain>
    </source>
</reference>
<keyword evidence="3" id="KW-0547">Nucleotide-binding</keyword>
<dbReference type="NCBIfam" id="NF006938">
    <property type="entry name" value="PRK09420.1"/>
    <property type="match status" value="1"/>
</dbReference>
<dbReference type="Pfam" id="PF02872">
    <property type="entry name" value="5_nucleotid_C"/>
    <property type="match status" value="1"/>
</dbReference>
<feature type="domain" description="Calcineurin-like phosphoesterase" evidence="4">
    <location>
        <begin position="4"/>
        <end position="234"/>
    </location>
</feature>
<dbReference type="PANTHER" id="PTHR11575">
    <property type="entry name" value="5'-NUCLEOTIDASE-RELATED"/>
    <property type="match status" value="1"/>
</dbReference>
<dbReference type="GO" id="GO:0016788">
    <property type="term" value="F:hydrolase activity, acting on ester bonds"/>
    <property type="evidence" value="ECO:0007669"/>
    <property type="project" value="InterPro"/>
</dbReference>
<comment type="caution">
    <text evidence="6">The sequence shown here is derived from an EMBL/GenBank/DDBJ whole genome shotgun (WGS) entry which is preliminary data.</text>
</comment>
<dbReference type="Gene3D" id="3.90.780.10">
    <property type="entry name" value="5'-Nucleotidase, C-terminal domain"/>
    <property type="match status" value="1"/>
</dbReference>
<dbReference type="InterPro" id="IPR004843">
    <property type="entry name" value="Calcineurin-like_PHP"/>
</dbReference>
<dbReference type="GO" id="GO:0046872">
    <property type="term" value="F:metal ion binding"/>
    <property type="evidence" value="ECO:0007669"/>
    <property type="project" value="InterPro"/>
</dbReference>
<dbReference type="InterPro" id="IPR006179">
    <property type="entry name" value="5_nucleotidase/apyrase"/>
</dbReference>
<sequence>MVHLRLLATSDLHAHLMPWDYLDDRPAASGLAQLAPLIRRLRAEAPNSLLLDNGDFLQGSPLGDWVEQRPLSAPHPMVLAMNALGYDAGTLGNHEFSHGLPLLLAALASSGFPVVSANLTRRDGPLVPAFTLVDRPVSDSHGKRHPLRIAITGFAPPQTVRWEAMKLGGAIAAADILPSARAVLAQIAALKPDLTIALAHTGIAEAHETAGMENAALPLAALDGIDVLIAGHTHLTFPAQAESLNGKPAVMPGFHGSHLGVIDLTLHQTATGWQVASHEARALPTPEAPDADPALARSARPAHHGTLRAMRRTLAQTTTPLHSHFALVAPNAAQSLVAAAQAAHFRPQLSGELARLPLLSAVAPFRAGGRGGPANYTDIPAGPVLQRHVSALYLHPNTPVLLQVTGAELADWLERAAILFHRVPPQSRDAPLIRADIPGFDFDLIEGLCFTIDLAQPPRFDARGVQIADSRRITGLSHAGAALRPEADFLLVTNSYRAGGGSFPGTARAPVATGTRPIRDILADHIAALGTIAPAPSRNWRFAPMPGTTVLFDTGPNAAAHMAEIAHLRPEPLGLTPQGFLRFRLSP</sequence>
<evidence type="ECO:0000256" key="3">
    <source>
        <dbReference type="RuleBase" id="RU362119"/>
    </source>
</evidence>
<dbReference type="PRINTS" id="PR01607">
    <property type="entry name" value="APYRASEFAMLY"/>
</dbReference>
<dbReference type="PANTHER" id="PTHR11575:SF6">
    <property type="entry name" value="2',3'-CYCLIC-NUCLEOTIDE 2'-PHOSPHODIESTERASE_3'-NUCLEOTIDASE"/>
    <property type="match status" value="1"/>
</dbReference>
<accession>A0A842I567</accession>